<keyword evidence="1" id="KW-0328">Glycosyltransferase</keyword>
<dbReference type="EMBL" id="JBHULD010000008">
    <property type="protein sequence ID" value="MFD2554225.1"/>
    <property type="molecule type" value="Genomic_DNA"/>
</dbReference>
<dbReference type="InterPro" id="IPR029044">
    <property type="entry name" value="Nucleotide-diphossugar_trans"/>
</dbReference>
<evidence type="ECO:0000259" key="3">
    <source>
        <dbReference type="Pfam" id="PF00535"/>
    </source>
</evidence>
<dbReference type="Proteomes" id="UP001597440">
    <property type="component" value="Unassembled WGS sequence"/>
</dbReference>
<reference evidence="5" key="1">
    <citation type="journal article" date="2019" name="Int. J. Syst. Evol. Microbiol.">
        <title>The Global Catalogue of Microorganisms (GCM) 10K type strain sequencing project: providing services to taxonomists for standard genome sequencing and annotation.</title>
        <authorList>
            <consortium name="The Broad Institute Genomics Platform"/>
            <consortium name="The Broad Institute Genome Sequencing Center for Infectious Disease"/>
            <person name="Wu L."/>
            <person name="Ma J."/>
        </authorList>
    </citation>
    <scope>NUCLEOTIDE SEQUENCE [LARGE SCALE GENOMIC DNA]</scope>
    <source>
        <strain evidence="5">KCTC 52298</strain>
    </source>
</reference>
<keyword evidence="5" id="KW-1185">Reference proteome</keyword>
<evidence type="ECO:0000313" key="5">
    <source>
        <dbReference type="Proteomes" id="UP001597440"/>
    </source>
</evidence>
<proteinExistence type="predicted"/>
<keyword evidence="2" id="KW-0808">Transferase</keyword>
<accession>A0ABW5L2J0</accession>
<dbReference type="InterPro" id="IPR001173">
    <property type="entry name" value="Glyco_trans_2-like"/>
</dbReference>
<dbReference type="CDD" id="cd00761">
    <property type="entry name" value="Glyco_tranf_GTA_type"/>
    <property type="match status" value="1"/>
</dbReference>
<comment type="caution">
    <text evidence="4">The sequence shown here is derived from an EMBL/GenBank/DDBJ whole genome shotgun (WGS) entry which is preliminary data.</text>
</comment>
<evidence type="ECO:0000256" key="1">
    <source>
        <dbReference type="ARBA" id="ARBA00022676"/>
    </source>
</evidence>
<sequence>MNKSSSPMVSILVPIYGVEKFIERCAISLFEQTFEDIEFVFVNDCTKDFSVEILKSVLEKYPKRQSQVRIINHDINKGLAAARNTAVSNATGDYILHVDSDDYLELNAVELLYEKAIKENADIVVCDFHLIWEKTSQPLLINIGENKIDLIRSILSAEIMMGIVNKLVRKTMYLDNNIEAEEGVDLGEDYMVIPKLFYYANNIAKVNSPLYYYSQTNPNSYTTKKISMKSINSIVFALNDLTTFFEGKEDFHTYKEALLQGKLRKKLDILFFADKMYVAEGNKLFSEVNSIHNTSFLLTRDKISLSFLKGGHIGMFLVYRAVYRKMFFLKNKLFNRS</sequence>
<dbReference type="RefSeq" id="WP_210355975.1">
    <property type="nucleotide sequence ID" value="NZ_JAEQMU010000006.1"/>
</dbReference>
<dbReference type="Pfam" id="PF00535">
    <property type="entry name" value="Glycos_transf_2"/>
    <property type="match status" value="1"/>
</dbReference>
<protein>
    <submittedName>
        <fullName evidence="4">Glycosyltransferase family 2 protein</fullName>
    </submittedName>
</protein>
<dbReference type="PANTHER" id="PTHR22916">
    <property type="entry name" value="GLYCOSYLTRANSFERASE"/>
    <property type="match status" value="1"/>
</dbReference>
<feature type="domain" description="Glycosyltransferase 2-like" evidence="3">
    <location>
        <begin position="10"/>
        <end position="129"/>
    </location>
</feature>
<organism evidence="4 5">
    <name type="scientific">Sphingobacterium tabacisoli</name>
    <dbReference type="NCBI Taxonomy" id="2044855"/>
    <lineage>
        <taxon>Bacteria</taxon>
        <taxon>Pseudomonadati</taxon>
        <taxon>Bacteroidota</taxon>
        <taxon>Sphingobacteriia</taxon>
        <taxon>Sphingobacteriales</taxon>
        <taxon>Sphingobacteriaceae</taxon>
        <taxon>Sphingobacterium</taxon>
    </lineage>
</organism>
<evidence type="ECO:0000313" key="4">
    <source>
        <dbReference type="EMBL" id="MFD2554225.1"/>
    </source>
</evidence>
<dbReference type="PANTHER" id="PTHR22916:SF51">
    <property type="entry name" value="GLYCOSYLTRANSFERASE EPSH-RELATED"/>
    <property type="match status" value="1"/>
</dbReference>
<gene>
    <name evidence="4" type="ORF">ACFSQW_07480</name>
</gene>
<dbReference type="SUPFAM" id="SSF53448">
    <property type="entry name" value="Nucleotide-diphospho-sugar transferases"/>
    <property type="match status" value="1"/>
</dbReference>
<name>A0ABW5L2J0_9SPHI</name>
<evidence type="ECO:0000256" key="2">
    <source>
        <dbReference type="ARBA" id="ARBA00022679"/>
    </source>
</evidence>
<dbReference type="Gene3D" id="3.90.550.10">
    <property type="entry name" value="Spore Coat Polysaccharide Biosynthesis Protein SpsA, Chain A"/>
    <property type="match status" value="1"/>
</dbReference>